<dbReference type="AlphaFoldDB" id="A0AAE2SEN6"/>
<sequence>MTKLIDSHHHLWTFNEAEFSWLETSLQKSFLAEDLESTLADTGVTQSIAVQARCSLEENDFLIAQAAETDLICGIVGWADLRSDDVSEVLDRLAAQPLMKGIREITQGAADEEFLANDAFDRGVDLLAARGLSYDLLIFEDQLDVADAFVGRHENLPIVLDHCAKPSVRADVFPEAWAKGIRQIAQHENLCCKLSGLVTEVRDGSACKAELFQPYFDTVLEAFGPERIMFGSDWPVSLGATPYASWLETVLSLTSSLSEPEQEMIFRGSAERFYRV</sequence>
<dbReference type="InterPro" id="IPR006680">
    <property type="entry name" value="Amidohydro-rel"/>
</dbReference>
<dbReference type="GO" id="GO:0016787">
    <property type="term" value="F:hydrolase activity"/>
    <property type="evidence" value="ECO:0007669"/>
    <property type="project" value="InterPro"/>
</dbReference>
<dbReference type="Pfam" id="PF04909">
    <property type="entry name" value="Amidohydro_2"/>
    <property type="match status" value="1"/>
</dbReference>
<dbReference type="Proteomes" id="UP000634206">
    <property type="component" value="Unassembled WGS sequence"/>
</dbReference>
<dbReference type="SUPFAM" id="SSF51556">
    <property type="entry name" value="Metallo-dependent hydrolases"/>
    <property type="match status" value="1"/>
</dbReference>
<evidence type="ECO:0000313" key="4">
    <source>
        <dbReference type="Proteomes" id="UP000634206"/>
    </source>
</evidence>
<comment type="caution">
    <text evidence="3">The sequence shown here is derived from an EMBL/GenBank/DDBJ whole genome shotgun (WGS) entry which is preliminary data.</text>
</comment>
<accession>A0AAE2SEN6</accession>
<gene>
    <name evidence="3" type="ORF">JIN83_11230</name>
</gene>
<feature type="domain" description="Amidohydrolase-related" evidence="2">
    <location>
        <begin position="5"/>
        <end position="275"/>
    </location>
</feature>
<evidence type="ECO:0000256" key="1">
    <source>
        <dbReference type="ARBA" id="ARBA00038310"/>
    </source>
</evidence>
<dbReference type="EMBL" id="JAENIG010000007">
    <property type="protein sequence ID" value="MBK1855534.1"/>
    <property type="molecule type" value="Genomic_DNA"/>
</dbReference>
<dbReference type="InterPro" id="IPR032466">
    <property type="entry name" value="Metal_Hydrolase"/>
</dbReference>
<comment type="similarity">
    <text evidence="1">Belongs to the metallo-dependent hydrolases superfamily.</text>
</comment>
<dbReference type="RefSeq" id="WP_309490146.1">
    <property type="nucleotide sequence ID" value="NZ_JAENIG010000007.1"/>
</dbReference>
<evidence type="ECO:0000313" key="3">
    <source>
        <dbReference type="EMBL" id="MBK1855534.1"/>
    </source>
</evidence>
<proteinExistence type="inferred from homology"/>
<protein>
    <submittedName>
        <fullName evidence="3">Amidohydrolase family protein</fullName>
    </submittedName>
</protein>
<dbReference type="PANTHER" id="PTHR43569:SF2">
    <property type="entry name" value="AMIDOHYDROLASE-RELATED DOMAIN-CONTAINING PROTEIN"/>
    <property type="match status" value="1"/>
</dbReference>
<dbReference type="Gene3D" id="3.20.20.140">
    <property type="entry name" value="Metal-dependent hydrolases"/>
    <property type="match status" value="1"/>
</dbReference>
<dbReference type="PANTHER" id="PTHR43569">
    <property type="entry name" value="AMIDOHYDROLASE"/>
    <property type="match status" value="1"/>
</dbReference>
<organism evidence="3 4">
    <name type="scientific">Oceaniferula flava</name>
    <dbReference type="NCBI Taxonomy" id="2800421"/>
    <lineage>
        <taxon>Bacteria</taxon>
        <taxon>Pseudomonadati</taxon>
        <taxon>Verrucomicrobiota</taxon>
        <taxon>Verrucomicrobiia</taxon>
        <taxon>Verrucomicrobiales</taxon>
        <taxon>Verrucomicrobiaceae</taxon>
        <taxon>Oceaniferula</taxon>
    </lineage>
</organism>
<evidence type="ECO:0000259" key="2">
    <source>
        <dbReference type="Pfam" id="PF04909"/>
    </source>
</evidence>
<name>A0AAE2SEN6_9BACT</name>
<keyword evidence="4" id="KW-1185">Reference proteome</keyword>
<dbReference type="InterPro" id="IPR052350">
    <property type="entry name" value="Metallo-dep_Lactonases"/>
</dbReference>
<reference evidence="3" key="1">
    <citation type="submission" date="2021-01" db="EMBL/GenBank/DDBJ databases">
        <title>Modified the classification status of verrucomicrobia.</title>
        <authorList>
            <person name="Feng X."/>
        </authorList>
    </citation>
    <scope>NUCLEOTIDE SEQUENCE</scope>
    <source>
        <strain evidence="3">5K15</strain>
    </source>
</reference>